<evidence type="ECO:0000313" key="2">
    <source>
        <dbReference type="Proteomes" id="UP000499080"/>
    </source>
</evidence>
<sequence length="119" mass="13649">MLVKGLLRESSLLLVRSFDRRALSNDFEGIETEPVEPVVNVLVSLDHIMGQEVDMNDINDLVEKNNQDLITEELMQLHSFPERSCGGEFVREREDNSKATIFWHNKRNAESMGNCCIIQ</sequence>
<dbReference type="Proteomes" id="UP000499080">
    <property type="component" value="Unassembled WGS sequence"/>
</dbReference>
<gene>
    <name evidence="1" type="ORF">AVEN_259391_1</name>
</gene>
<dbReference type="OrthoDB" id="7422307at2759"/>
<protein>
    <submittedName>
        <fullName evidence="1">Uncharacterized protein</fullName>
    </submittedName>
</protein>
<keyword evidence="2" id="KW-1185">Reference proteome</keyword>
<proteinExistence type="predicted"/>
<dbReference type="EMBL" id="BGPR01000424">
    <property type="protein sequence ID" value="GBM19496.1"/>
    <property type="molecule type" value="Genomic_DNA"/>
</dbReference>
<evidence type="ECO:0000313" key="1">
    <source>
        <dbReference type="EMBL" id="GBM19496.1"/>
    </source>
</evidence>
<name>A0A4Y2DTZ1_ARAVE</name>
<organism evidence="1 2">
    <name type="scientific">Araneus ventricosus</name>
    <name type="common">Orbweaver spider</name>
    <name type="synonym">Epeira ventricosa</name>
    <dbReference type="NCBI Taxonomy" id="182803"/>
    <lineage>
        <taxon>Eukaryota</taxon>
        <taxon>Metazoa</taxon>
        <taxon>Ecdysozoa</taxon>
        <taxon>Arthropoda</taxon>
        <taxon>Chelicerata</taxon>
        <taxon>Arachnida</taxon>
        <taxon>Araneae</taxon>
        <taxon>Araneomorphae</taxon>
        <taxon>Entelegynae</taxon>
        <taxon>Araneoidea</taxon>
        <taxon>Araneidae</taxon>
        <taxon>Araneus</taxon>
    </lineage>
</organism>
<accession>A0A4Y2DTZ1</accession>
<reference evidence="1 2" key="1">
    <citation type="journal article" date="2019" name="Sci. Rep.">
        <title>Orb-weaving spider Araneus ventricosus genome elucidates the spidroin gene catalogue.</title>
        <authorList>
            <person name="Kono N."/>
            <person name="Nakamura H."/>
            <person name="Ohtoshi R."/>
            <person name="Moran D.A.P."/>
            <person name="Shinohara A."/>
            <person name="Yoshida Y."/>
            <person name="Fujiwara M."/>
            <person name="Mori M."/>
            <person name="Tomita M."/>
            <person name="Arakawa K."/>
        </authorList>
    </citation>
    <scope>NUCLEOTIDE SEQUENCE [LARGE SCALE GENOMIC DNA]</scope>
</reference>
<dbReference type="AlphaFoldDB" id="A0A4Y2DTZ1"/>
<comment type="caution">
    <text evidence="1">The sequence shown here is derived from an EMBL/GenBank/DDBJ whole genome shotgun (WGS) entry which is preliminary data.</text>
</comment>